<dbReference type="NCBIfam" id="TIGR00453">
    <property type="entry name" value="ispD"/>
    <property type="match status" value="1"/>
</dbReference>
<dbReference type="PANTHER" id="PTHR32125">
    <property type="entry name" value="2-C-METHYL-D-ERYTHRITOL 4-PHOSPHATE CYTIDYLYLTRANSFERASE, CHLOROPLASTIC"/>
    <property type="match status" value="1"/>
</dbReference>
<feature type="site" description="Positions MEP for the nucleophilic attack" evidence="7">
    <location>
        <position position="155"/>
    </location>
</feature>
<dbReference type="FunFam" id="3.90.550.10:FF:000003">
    <property type="entry name" value="2-C-methyl-D-erythritol 4-phosphate cytidylyltransferase"/>
    <property type="match status" value="1"/>
</dbReference>
<evidence type="ECO:0000256" key="4">
    <source>
        <dbReference type="ARBA" id="ARBA00022679"/>
    </source>
</evidence>
<keyword evidence="9" id="KW-1185">Reference proteome</keyword>
<sequence length="233" mass="24551">MGGVLPVVAVVAAAGRGTRLGLDIPKAFVELAGSTLVERSVAALRESGMVDETIVVVSADMQEQARALFPDTQAVRLVQGRGERADSVMAGLEAIDHDEAIVLVHDAARALTPPDLVRRVVREVAEGAAGAIPVVPVADTIKQVDGTRVVATPDRSTLRAVQTPQGFQLAALREANLKYFGHPTPGFVATDDASLMELAGHTVHCVEGDARAFKVTTPWDLALAETIVHKELS</sequence>
<dbReference type="InterPro" id="IPR001228">
    <property type="entry name" value="IspD"/>
</dbReference>
<dbReference type="PROSITE" id="PS01295">
    <property type="entry name" value="ISPD"/>
    <property type="match status" value="1"/>
</dbReference>
<dbReference type="CDD" id="cd02516">
    <property type="entry name" value="CDP-ME_synthetase"/>
    <property type="match status" value="1"/>
</dbReference>
<evidence type="ECO:0000256" key="2">
    <source>
        <dbReference type="ARBA" id="ARBA00004787"/>
    </source>
</evidence>
<keyword evidence="4 7" id="KW-0808">Transferase</keyword>
<dbReference type="OrthoDB" id="9802561at2"/>
<dbReference type="InterPro" id="IPR018294">
    <property type="entry name" value="ISPD_synthase_CS"/>
</dbReference>
<dbReference type="Gene3D" id="3.90.550.10">
    <property type="entry name" value="Spore Coat Polysaccharide Biosynthesis Protein SpsA, Chain A"/>
    <property type="match status" value="1"/>
</dbReference>
<feature type="site" description="Transition state stabilizer" evidence="7">
    <location>
        <position position="26"/>
    </location>
</feature>
<dbReference type="UniPathway" id="UPA00056">
    <property type="reaction ID" value="UER00093"/>
</dbReference>
<gene>
    <name evidence="7" type="primary">ispD</name>
    <name evidence="8" type="ORF">FHE74_08500</name>
</gene>
<evidence type="ECO:0000256" key="3">
    <source>
        <dbReference type="ARBA" id="ARBA00009789"/>
    </source>
</evidence>
<evidence type="ECO:0000313" key="9">
    <source>
        <dbReference type="Proteomes" id="UP000312032"/>
    </source>
</evidence>
<evidence type="ECO:0000256" key="1">
    <source>
        <dbReference type="ARBA" id="ARBA00001282"/>
    </source>
</evidence>
<protein>
    <recommendedName>
        <fullName evidence="7">2-C-methyl-D-erythritol 4-phosphate cytidylyltransferase</fullName>
        <ecNumber evidence="7">2.7.7.60</ecNumber>
    </recommendedName>
    <alternativeName>
        <fullName evidence="7">4-diphosphocytidyl-2C-methyl-D-erythritol synthase</fullName>
    </alternativeName>
    <alternativeName>
        <fullName evidence="7">MEP cytidylyltransferase</fullName>
        <shortName evidence="7">MCT</shortName>
    </alternativeName>
</protein>
<feature type="site" description="Transition state stabilizer" evidence="7">
    <location>
        <position position="19"/>
    </location>
</feature>
<evidence type="ECO:0000256" key="7">
    <source>
        <dbReference type="HAMAP-Rule" id="MF_00108"/>
    </source>
</evidence>
<evidence type="ECO:0000256" key="5">
    <source>
        <dbReference type="ARBA" id="ARBA00022695"/>
    </source>
</evidence>
<evidence type="ECO:0000313" key="8">
    <source>
        <dbReference type="EMBL" id="TNL96060.1"/>
    </source>
</evidence>
<dbReference type="RefSeq" id="WP_139466083.1">
    <property type="nucleotide sequence ID" value="NZ_VDHJ01000011.1"/>
</dbReference>
<comment type="catalytic activity">
    <reaction evidence="1 7">
        <text>2-C-methyl-D-erythritol 4-phosphate + CTP + H(+) = 4-CDP-2-C-methyl-D-erythritol + diphosphate</text>
        <dbReference type="Rhea" id="RHEA:13429"/>
        <dbReference type="ChEBI" id="CHEBI:15378"/>
        <dbReference type="ChEBI" id="CHEBI:33019"/>
        <dbReference type="ChEBI" id="CHEBI:37563"/>
        <dbReference type="ChEBI" id="CHEBI:57823"/>
        <dbReference type="ChEBI" id="CHEBI:58262"/>
        <dbReference type="EC" id="2.7.7.60"/>
    </reaction>
</comment>
<dbReference type="EC" id="2.7.7.60" evidence="7"/>
<name>A0A5C4U1Z4_9CORY</name>
<dbReference type="InterPro" id="IPR029044">
    <property type="entry name" value="Nucleotide-diphossugar_trans"/>
</dbReference>
<accession>A0A5C4U1Z4</accession>
<comment type="caution">
    <text evidence="8">The sequence shown here is derived from an EMBL/GenBank/DDBJ whole genome shotgun (WGS) entry which is preliminary data.</text>
</comment>
<comment type="pathway">
    <text evidence="2 7">Isoprenoid biosynthesis; isopentenyl diphosphate biosynthesis via DXP pathway; isopentenyl diphosphate from 1-deoxy-D-xylulose 5-phosphate: step 2/6.</text>
</comment>
<dbReference type="PANTHER" id="PTHR32125:SF4">
    <property type="entry name" value="2-C-METHYL-D-ERYTHRITOL 4-PHOSPHATE CYTIDYLYLTRANSFERASE, CHLOROPLASTIC"/>
    <property type="match status" value="1"/>
</dbReference>
<dbReference type="GO" id="GO:0050518">
    <property type="term" value="F:2-C-methyl-D-erythritol 4-phosphate cytidylyltransferase activity"/>
    <property type="evidence" value="ECO:0007669"/>
    <property type="project" value="UniProtKB-UniRule"/>
</dbReference>
<dbReference type="AlphaFoldDB" id="A0A5C4U1Z4"/>
<reference evidence="8 9" key="1">
    <citation type="submission" date="2019-06" db="EMBL/GenBank/DDBJ databases">
        <authorList>
            <person name="Li J."/>
        </authorList>
    </citation>
    <scope>NUCLEOTIDE SEQUENCE [LARGE SCALE GENOMIC DNA]</scope>
    <source>
        <strain evidence="8 9">LMG 28165</strain>
    </source>
</reference>
<dbReference type="SUPFAM" id="SSF53448">
    <property type="entry name" value="Nucleotide-diphospho-sugar transferases"/>
    <property type="match status" value="1"/>
</dbReference>
<comment type="similarity">
    <text evidence="3 7">Belongs to the IspD/TarI cytidylyltransferase family. IspD subfamily.</text>
</comment>
<dbReference type="Proteomes" id="UP000312032">
    <property type="component" value="Unassembled WGS sequence"/>
</dbReference>
<proteinExistence type="inferred from homology"/>
<dbReference type="Pfam" id="PF01128">
    <property type="entry name" value="IspD"/>
    <property type="match status" value="1"/>
</dbReference>
<dbReference type="EMBL" id="VDHJ01000011">
    <property type="protein sequence ID" value="TNL96060.1"/>
    <property type="molecule type" value="Genomic_DNA"/>
</dbReference>
<dbReference type="HAMAP" id="MF_00108">
    <property type="entry name" value="IspD"/>
    <property type="match status" value="1"/>
</dbReference>
<keyword evidence="6 7" id="KW-0414">Isoprene biosynthesis</keyword>
<organism evidence="8 9">
    <name type="scientific">Corynebacterium tapiri</name>
    <dbReference type="NCBI Taxonomy" id="1448266"/>
    <lineage>
        <taxon>Bacteria</taxon>
        <taxon>Bacillati</taxon>
        <taxon>Actinomycetota</taxon>
        <taxon>Actinomycetes</taxon>
        <taxon>Mycobacteriales</taxon>
        <taxon>Corynebacteriaceae</taxon>
        <taxon>Corynebacterium</taxon>
    </lineage>
</organism>
<dbReference type="InterPro" id="IPR050088">
    <property type="entry name" value="IspD/TarI_cytidylyltransf_bact"/>
</dbReference>
<dbReference type="InterPro" id="IPR034683">
    <property type="entry name" value="IspD/TarI"/>
</dbReference>
<evidence type="ECO:0000256" key="6">
    <source>
        <dbReference type="ARBA" id="ARBA00023229"/>
    </source>
</evidence>
<feature type="site" description="Positions MEP for the nucleophilic attack" evidence="7">
    <location>
        <position position="214"/>
    </location>
</feature>
<comment type="function">
    <text evidence="7">Catalyzes the formation of 4-diphosphocytidyl-2-C-methyl-D-erythritol from CTP and 2-C-methyl-D-erythritol 4-phosphate (MEP).</text>
</comment>
<keyword evidence="5 7" id="KW-0548">Nucleotidyltransferase</keyword>
<dbReference type="GO" id="GO:0019288">
    <property type="term" value="P:isopentenyl diphosphate biosynthetic process, methylerythritol 4-phosphate pathway"/>
    <property type="evidence" value="ECO:0007669"/>
    <property type="project" value="UniProtKB-UniRule"/>
</dbReference>